<dbReference type="PANTHER" id="PTHR30400:SF0">
    <property type="entry name" value="BIOSYNTHETIC PEPTIDOGLYCAN TRANSGLYCOSYLASE"/>
    <property type="match status" value="1"/>
</dbReference>
<sequence length="239" mass="27834">MFWYDHFVKKLKQLLIRYLLLLMLAFVLVSLLIVVPFRWLNPPITMVMMERWLYSDNDHFKLKQTWLSWDAIPKHAALAVVTSEDQLFPLHKGFDVDSIMKSLRASDEGGQLRGASTISQQVARNVYLWTGRSWLRKGLEAWFTLLIEFTWGKQRILEVYLNIAEWGEGVFGLEAASQYHFGQSAKRLSPMQEALLASCLPSPIRFDPAKPSAHIRARAEWNLKQQKRLGGERWLKQMD</sequence>
<dbReference type="InterPro" id="IPR036950">
    <property type="entry name" value="PBP_transglycosylase"/>
</dbReference>
<reference evidence="13" key="1">
    <citation type="journal article" date="2015" name="Nature">
        <title>Complex archaea that bridge the gap between prokaryotes and eukaryotes.</title>
        <authorList>
            <person name="Spang A."/>
            <person name="Saw J.H."/>
            <person name="Jorgensen S.L."/>
            <person name="Zaremba-Niedzwiedzka K."/>
            <person name="Martijn J."/>
            <person name="Lind A.E."/>
            <person name="van Eijk R."/>
            <person name="Schleper C."/>
            <person name="Guy L."/>
            <person name="Ettema T.J."/>
        </authorList>
    </citation>
    <scope>NUCLEOTIDE SEQUENCE</scope>
</reference>
<dbReference type="InterPro" id="IPR023346">
    <property type="entry name" value="Lysozyme-like_dom_sf"/>
</dbReference>
<dbReference type="GO" id="GO:0009274">
    <property type="term" value="C:peptidoglycan-based cell wall"/>
    <property type="evidence" value="ECO:0007669"/>
    <property type="project" value="InterPro"/>
</dbReference>
<keyword evidence="4" id="KW-0808">Transferase</keyword>
<proteinExistence type="inferred from homology"/>
<dbReference type="SUPFAM" id="SSF53955">
    <property type="entry name" value="Lysozyme-like"/>
    <property type="match status" value="1"/>
</dbReference>
<protein>
    <recommendedName>
        <fullName evidence="12">Glycosyl transferase family 51 domain-containing protein</fullName>
    </recommendedName>
</protein>
<dbReference type="NCBIfam" id="TIGR02070">
    <property type="entry name" value="mono_pep_trsgly"/>
    <property type="match status" value="1"/>
</dbReference>
<dbReference type="InterPro" id="IPR011812">
    <property type="entry name" value="Pep_trsgly"/>
</dbReference>
<dbReference type="HAMAP" id="MF_00766">
    <property type="entry name" value="PGT_MtgA"/>
    <property type="match status" value="1"/>
</dbReference>
<dbReference type="GO" id="GO:0016020">
    <property type="term" value="C:membrane"/>
    <property type="evidence" value="ECO:0007669"/>
    <property type="project" value="InterPro"/>
</dbReference>
<feature type="transmembrane region" description="Helical" evidence="11">
    <location>
        <begin position="15"/>
        <end position="40"/>
    </location>
</feature>
<dbReference type="GO" id="GO:0016763">
    <property type="term" value="F:pentosyltransferase activity"/>
    <property type="evidence" value="ECO:0007669"/>
    <property type="project" value="InterPro"/>
</dbReference>
<evidence type="ECO:0000313" key="13">
    <source>
        <dbReference type="EMBL" id="KKN50145.1"/>
    </source>
</evidence>
<evidence type="ECO:0000256" key="7">
    <source>
        <dbReference type="ARBA" id="ARBA00022984"/>
    </source>
</evidence>
<dbReference type="GO" id="GO:0008360">
    <property type="term" value="P:regulation of cell shape"/>
    <property type="evidence" value="ECO:0007669"/>
    <property type="project" value="UniProtKB-KW"/>
</dbReference>
<accession>A0A0F9R0J9</accession>
<keyword evidence="9 11" id="KW-0472">Membrane</keyword>
<feature type="domain" description="Glycosyl transferase family 51" evidence="12">
    <location>
        <begin position="62"/>
        <end position="225"/>
    </location>
</feature>
<keyword evidence="10" id="KW-0961">Cell wall biogenesis/degradation</keyword>
<dbReference type="GO" id="GO:0009252">
    <property type="term" value="P:peptidoglycan biosynthetic process"/>
    <property type="evidence" value="ECO:0007669"/>
    <property type="project" value="UniProtKB-KW"/>
</dbReference>
<dbReference type="PANTHER" id="PTHR30400">
    <property type="entry name" value="MONOFUNCTIONAL BIOSYNTHETIC PEPTIDOGLYCAN TRANSGLYCOSYLASE"/>
    <property type="match status" value="1"/>
</dbReference>
<evidence type="ECO:0000256" key="2">
    <source>
        <dbReference type="ARBA" id="ARBA00022519"/>
    </source>
</evidence>
<keyword evidence="3" id="KW-0328">Glycosyltransferase</keyword>
<evidence type="ECO:0000256" key="5">
    <source>
        <dbReference type="ARBA" id="ARBA00022692"/>
    </source>
</evidence>
<gene>
    <name evidence="13" type="ORF">LCGC14_0635600</name>
</gene>
<evidence type="ECO:0000256" key="11">
    <source>
        <dbReference type="SAM" id="Phobius"/>
    </source>
</evidence>
<dbReference type="Pfam" id="PF00912">
    <property type="entry name" value="Transgly"/>
    <property type="match status" value="1"/>
</dbReference>
<organism evidence="13">
    <name type="scientific">marine sediment metagenome</name>
    <dbReference type="NCBI Taxonomy" id="412755"/>
    <lineage>
        <taxon>unclassified sequences</taxon>
        <taxon>metagenomes</taxon>
        <taxon>ecological metagenomes</taxon>
    </lineage>
</organism>
<evidence type="ECO:0000256" key="6">
    <source>
        <dbReference type="ARBA" id="ARBA00022960"/>
    </source>
</evidence>
<evidence type="ECO:0000256" key="9">
    <source>
        <dbReference type="ARBA" id="ARBA00023136"/>
    </source>
</evidence>
<keyword evidence="2" id="KW-0997">Cell inner membrane</keyword>
<keyword evidence="7" id="KW-0573">Peptidoglycan synthesis</keyword>
<evidence type="ECO:0000256" key="8">
    <source>
        <dbReference type="ARBA" id="ARBA00022989"/>
    </source>
</evidence>
<evidence type="ECO:0000256" key="3">
    <source>
        <dbReference type="ARBA" id="ARBA00022676"/>
    </source>
</evidence>
<keyword evidence="6" id="KW-0133">Cell shape</keyword>
<dbReference type="GO" id="GO:0071555">
    <property type="term" value="P:cell wall organization"/>
    <property type="evidence" value="ECO:0007669"/>
    <property type="project" value="UniProtKB-KW"/>
</dbReference>
<name>A0A0F9R0J9_9ZZZZ</name>
<evidence type="ECO:0000256" key="1">
    <source>
        <dbReference type="ARBA" id="ARBA00022475"/>
    </source>
</evidence>
<dbReference type="EMBL" id="LAZR01001131">
    <property type="protein sequence ID" value="KKN50145.1"/>
    <property type="molecule type" value="Genomic_DNA"/>
</dbReference>
<comment type="caution">
    <text evidence="13">The sequence shown here is derived from an EMBL/GenBank/DDBJ whole genome shotgun (WGS) entry which is preliminary data.</text>
</comment>
<evidence type="ECO:0000256" key="4">
    <source>
        <dbReference type="ARBA" id="ARBA00022679"/>
    </source>
</evidence>
<dbReference type="AlphaFoldDB" id="A0A0F9R0J9"/>
<evidence type="ECO:0000259" key="12">
    <source>
        <dbReference type="Pfam" id="PF00912"/>
    </source>
</evidence>
<keyword evidence="8 11" id="KW-1133">Transmembrane helix</keyword>
<dbReference type="InterPro" id="IPR001264">
    <property type="entry name" value="Glyco_trans_51"/>
</dbReference>
<keyword evidence="1" id="KW-1003">Cell membrane</keyword>
<dbReference type="Gene3D" id="1.10.3810.10">
    <property type="entry name" value="Biosynthetic peptidoglycan transglycosylase-like"/>
    <property type="match status" value="1"/>
</dbReference>
<evidence type="ECO:0000256" key="10">
    <source>
        <dbReference type="ARBA" id="ARBA00023316"/>
    </source>
</evidence>
<keyword evidence="5 11" id="KW-0812">Transmembrane</keyword>